<sequence length="178" mass="20717">MNTYDLATDKLKKQVKRYSAIPEFSTKYDMVQAVQVFRTVFKNSDLRRQVLASSYEEDRLNKKLFSAGFCGIASYTWNHLFRMPDGSVIWRLKKVSSGEYDIGNHVWLENRFTGEALDLTFDQFIDSNGGYIEIPYDKIGKYVSSDFEFLRAYKFANYMGIDLSKIVFENALRSLGRK</sequence>
<evidence type="ECO:0000313" key="1">
    <source>
        <dbReference type="EMBL" id="HIU65649.1"/>
    </source>
</evidence>
<gene>
    <name evidence="1" type="ORF">IAC63_03355</name>
</gene>
<protein>
    <submittedName>
        <fullName evidence="1">Uncharacterized protein</fullName>
    </submittedName>
</protein>
<organism evidence="1 2">
    <name type="scientific">Candidatus Enterousia avicola</name>
    <dbReference type="NCBI Taxonomy" id="2840787"/>
    <lineage>
        <taxon>Bacteria</taxon>
        <taxon>Pseudomonadati</taxon>
        <taxon>Pseudomonadota</taxon>
        <taxon>Alphaproteobacteria</taxon>
        <taxon>Candidatus Enterousia</taxon>
    </lineage>
</organism>
<name>A0A9D1MSG2_9PROT</name>
<dbReference type="Proteomes" id="UP000824142">
    <property type="component" value="Unassembled WGS sequence"/>
</dbReference>
<evidence type="ECO:0000313" key="2">
    <source>
        <dbReference type="Proteomes" id="UP000824142"/>
    </source>
</evidence>
<dbReference type="EMBL" id="DVNO01000030">
    <property type="protein sequence ID" value="HIU65649.1"/>
    <property type="molecule type" value="Genomic_DNA"/>
</dbReference>
<accession>A0A9D1MSG2</accession>
<reference evidence="1" key="1">
    <citation type="submission" date="2020-10" db="EMBL/GenBank/DDBJ databases">
        <authorList>
            <person name="Gilroy R."/>
        </authorList>
    </citation>
    <scope>NUCLEOTIDE SEQUENCE</scope>
    <source>
        <strain evidence="1">CHK136-897</strain>
    </source>
</reference>
<reference evidence="1" key="2">
    <citation type="journal article" date="2021" name="PeerJ">
        <title>Extensive microbial diversity within the chicken gut microbiome revealed by metagenomics and culture.</title>
        <authorList>
            <person name="Gilroy R."/>
            <person name="Ravi A."/>
            <person name="Getino M."/>
            <person name="Pursley I."/>
            <person name="Horton D.L."/>
            <person name="Alikhan N.F."/>
            <person name="Baker D."/>
            <person name="Gharbi K."/>
            <person name="Hall N."/>
            <person name="Watson M."/>
            <person name="Adriaenssens E.M."/>
            <person name="Foster-Nyarko E."/>
            <person name="Jarju S."/>
            <person name="Secka A."/>
            <person name="Antonio M."/>
            <person name="Oren A."/>
            <person name="Chaudhuri R.R."/>
            <person name="La Ragione R."/>
            <person name="Hildebrand F."/>
            <person name="Pallen M.J."/>
        </authorList>
    </citation>
    <scope>NUCLEOTIDE SEQUENCE</scope>
    <source>
        <strain evidence="1">CHK136-897</strain>
    </source>
</reference>
<dbReference type="AlphaFoldDB" id="A0A9D1MSG2"/>
<comment type="caution">
    <text evidence="1">The sequence shown here is derived from an EMBL/GenBank/DDBJ whole genome shotgun (WGS) entry which is preliminary data.</text>
</comment>
<proteinExistence type="predicted"/>